<accession>A0A4R0YTX3</accession>
<gene>
    <name evidence="2" type="ORF">EZM97_12280</name>
</gene>
<name>A0A4R0YTX3_9GAMM</name>
<keyword evidence="1" id="KW-0732">Signal</keyword>
<sequence>MTRFPTLLSRAAAAILLGSMLVLAGCHRGGTKDEVRTADMKSQFDAVIQAYKSGQFVVDGAVLSALDTGSHFAYLKDQGKLPKTVLLEPSDESKIRKQHLQYMARLQIDYGFTVYYDDGGTLKKISVVDTKARELEDYKAPPKAGDAAPPQQHY</sequence>
<feature type="signal peptide" evidence="1">
    <location>
        <begin position="1"/>
        <end position="24"/>
    </location>
</feature>
<dbReference type="AlphaFoldDB" id="A0A4R0YTX3"/>
<evidence type="ECO:0000256" key="1">
    <source>
        <dbReference type="SAM" id="SignalP"/>
    </source>
</evidence>
<dbReference type="EMBL" id="SJTG01000002">
    <property type="protein sequence ID" value="TCI09730.1"/>
    <property type="molecule type" value="Genomic_DNA"/>
</dbReference>
<evidence type="ECO:0008006" key="4">
    <source>
        <dbReference type="Google" id="ProtNLM"/>
    </source>
</evidence>
<feature type="chain" id="PRO_5020246224" description="Lipoprotein" evidence="1">
    <location>
        <begin position="25"/>
        <end position="154"/>
    </location>
</feature>
<reference evidence="2 3" key="1">
    <citation type="submission" date="2019-02" db="EMBL/GenBank/DDBJ databases">
        <title>Dyella amyloliquefaciens sp. nov., isolated from forest soil.</title>
        <authorList>
            <person name="Gao Z.-H."/>
            <person name="Qiu L.-H."/>
        </authorList>
    </citation>
    <scope>NUCLEOTIDE SEQUENCE [LARGE SCALE GENOMIC DNA]</scope>
    <source>
        <strain evidence="2 3">KACC 12747</strain>
    </source>
</reference>
<proteinExistence type="predicted"/>
<dbReference type="Proteomes" id="UP000291822">
    <property type="component" value="Unassembled WGS sequence"/>
</dbReference>
<evidence type="ECO:0000313" key="3">
    <source>
        <dbReference type="Proteomes" id="UP000291822"/>
    </source>
</evidence>
<protein>
    <recommendedName>
        <fullName evidence="4">Lipoprotein</fullName>
    </recommendedName>
</protein>
<keyword evidence="3" id="KW-1185">Reference proteome</keyword>
<dbReference type="RefSeq" id="WP_131407056.1">
    <property type="nucleotide sequence ID" value="NZ_SJTG01000002.1"/>
</dbReference>
<comment type="caution">
    <text evidence="2">The sequence shown here is derived from an EMBL/GenBank/DDBJ whole genome shotgun (WGS) entry which is preliminary data.</text>
</comment>
<dbReference type="PROSITE" id="PS51257">
    <property type="entry name" value="PROKAR_LIPOPROTEIN"/>
    <property type="match status" value="1"/>
</dbReference>
<organism evidence="2 3">
    <name type="scientific">Dyella soli</name>
    <dbReference type="NCBI Taxonomy" id="522319"/>
    <lineage>
        <taxon>Bacteria</taxon>
        <taxon>Pseudomonadati</taxon>
        <taxon>Pseudomonadota</taxon>
        <taxon>Gammaproteobacteria</taxon>
        <taxon>Lysobacterales</taxon>
        <taxon>Rhodanobacteraceae</taxon>
        <taxon>Dyella</taxon>
    </lineage>
</organism>
<evidence type="ECO:0000313" key="2">
    <source>
        <dbReference type="EMBL" id="TCI09730.1"/>
    </source>
</evidence>